<comment type="similarity">
    <text evidence="3 12">Belongs to the CcmD/CycX/HelD family.</text>
</comment>
<organism evidence="14 15">
    <name type="scientific">Frateuria aurantia (strain ATCC 33424 / DSM 6220 / KCTC 2777 / LMG 1558 / NBRC 3245 / NCIMB 13370)</name>
    <name type="common">Acetobacter aurantius</name>
    <dbReference type="NCBI Taxonomy" id="767434"/>
    <lineage>
        <taxon>Bacteria</taxon>
        <taxon>Pseudomonadati</taxon>
        <taxon>Pseudomonadota</taxon>
        <taxon>Gammaproteobacteria</taxon>
        <taxon>Lysobacterales</taxon>
        <taxon>Rhodanobacteraceae</taxon>
        <taxon>Frateuria</taxon>
    </lineage>
</organism>
<dbReference type="PANTHER" id="PTHR37531">
    <property type="entry name" value="HEME EXPORTER PROTEIN D"/>
    <property type="match status" value="1"/>
</dbReference>
<evidence type="ECO:0000256" key="7">
    <source>
        <dbReference type="ARBA" id="ARBA00022519"/>
    </source>
</evidence>
<dbReference type="InterPro" id="IPR007078">
    <property type="entry name" value="Haem_export_protD_CcmD"/>
</dbReference>
<dbReference type="KEGG" id="fau:Fraau_1055"/>
<accession>H8L380</accession>
<comment type="subcellular location">
    <subcellularLocation>
        <location evidence="2 12">Cell inner membrane</location>
        <topology evidence="2 12">Single-pass membrane protein</topology>
    </subcellularLocation>
</comment>
<dbReference type="GO" id="GO:0017004">
    <property type="term" value="P:cytochrome complex assembly"/>
    <property type="evidence" value="ECO:0007669"/>
    <property type="project" value="UniProtKB-KW"/>
</dbReference>
<dbReference type="STRING" id="767434.Fraau_1055"/>
<evidence type="ECO:0000256" key="4">
    <source>
        <dbReference type="ARBA" id="ARBA00016461"/>
    </source>
</evidence>
<evidence type="ECO:0000256" key="13">
    <source>
        <dbReference type="SAM" id="MobiDB-lite"/>
    </source>
</evidence>
<keyword evidence="10 12" id="KW-1133">Transmembrane helix</keyword>
<keyword evidence="8 12" id="KW-0812">Transmembrane</keyword>
<keyword evidence="7 12" id="KW-0997">Cell inner membrane</keyword>
<dbReference type="Proteomes" id="UP000005234">
    <property type="component" value="Chromosome"/>
</dbReference>
<evidence type="ECO:0000313" key="15">
    <source>
        <dbReference type="Proteomes" id="UP000005234"/>
    </source>
</evidence>
<feature type="transmembrane region" description="Helical" evidence="12">
    <location>
        <begin position="12"/>
        <end position="34"/>
    </location>
</feature>
<dbReference type="OrthoDB" id="9815607at2"/>
<keyword evidence="9 12" id="KW-0201">Cytochrome c-type biogenesis</keyword>
<dbReference type="GO" id="GO:1903607">
    <property type="term" value="P:cytochrome c biosynthetic process"/>
    <property type="evidence" value="ECO:0007669"/>
    <property type="project" value="TreeGrafter"/>
</dbReference>
<dbReference type="InterPro" id="IPR052075">
    <property type="entry name" value="Heme_exporter_D"/>
</dbReference>
<evidence type="ECO:0000256" key="3">
    <source>
        <dbReference type="ARBA" id="ARBA00008741"/>
    </source>
</evidence>
<feature type="region of interest" description="Disordered" evidence="13">
    <location>
        <begin position="45"/>
        <end position="66"/>
    </location>
</feature>
<evidence type="ECO:0000256" key="5">
    <source>
        <dbReference type="ARBA" id="ARBA00022448"/>
    </source>
</evidence>
<keyword evidence="11 12" id="KW-0472">Membrane</keyword>
<gene>
    <name evidence="14" type="ordered locus">Fraau_1055</name>
</gene>
<evidence type="ECO:0000256" key="11">
    <source>
        <dbReference type="ARBA" id="ARBA00023136"/>
    </source>
</evidence>
<dbReference type="eggNOG" id="COG3114">
    <property type="taxonomic scope" value="Bacteria"/>
</dbReference>
<keyword evidence="6 12" id="KW-1003">Cell membrane</keyword>
<dbReference type="EMBL" id="CP003350">
    <property type="protein sequence ID" value="AFC85516.1"/>
    <property type="molecule type" value="Genomic_DNA"/>
</dbReference>
<evidence type="ECO:0000256" key="6">
    <source>
        <dbReference type="ARBA" id="ARBA00022475"/>
    </source>
</evidence>
<dbReference type="NCBIfam" id="TIGR03141">
    <property type="entry name" value="cytochro_ccmD"/>
    <property type="match status" value="1"/>
</dbReference>
<evidence type="ECO:0000256" key="12">
    <source>
        <dbReference type="RuleBase" id="RU363101"/>
    </source>
</evidence>
<evidence type="ECO:0000256" key="9">
    <source>
        <dbReference type="ARBA" id="ARBA00022748"/>
    </source>
</evidence>
<keyword evidence="5 12" id="KW-0813">Transport</keyword>
<dbReference type="HOGENOM" id="CLU_180892_3_2_6"/>
<sequence>MSHFFAMGGYAAYVWPAYAVFFLVLLADTLAAQWRRRGVLAELRRRMNRQTQRQDRATRSSGANTR</sequence>
<evidence type="ECO:0000256" key="2">
    <source>
        <dbReference type="ARBA" id="ARBA00004377"/>
    </source>
</evidence>
<evidence type="ECO:0000256" key="8">
    <source>
        <dbReference type="ARBA" id="ARBA00022692"/>
    </source>
</evidence>
<reference evidence="14" key="1">
    <citation type="submission" date="2012-02" db="EMBL/GenBank/DDBJ databases">
        <title>The complete genome of Frateuria aurantia DSM 6220.</title>
        <authorList>
            <consortium name="US DOE Joint Genome Institute (JGI-PGF)"/>
            <person name="Lucas S."/>
            <person name="Copeland A."/>
            <person name="Lapidus A."/>
            <person name="Glavina del Rio T."/>
            <person name="Dalin E."/>
            <person name="Tice H."/>
            <person name="Bruce D."/>
            <person name="Goodwin L."/>
            <person name="Pitluck S."/>
            <person name="Peters L."/>
            <person name="Ovchinnikova G."/>
            <person name="Teshima H."/>
            <person name="Kyrpides N."/>
            <person name="Mavromatis K."/>
            <person name="Ivanova N."/>
            <person name="Brettin T."/>
            <person name="Detter J.C."/>
            <person name="Han C."/>
            <person name="Larimer F."/>
            <person name="Land M."/>
            <person name="Hauser L."/>
            <person name="Markowitz V."/>
            <person name="Cheng J.-F."/>
            <person name="Hugenholtz P."/>
            <person name="Woyke T."/>
            <person name="Wu D."/>
            <person name="Brambilla E."/>
            <person name="Klenk H.-P."/>
            <person name="Eisen J.A."/>
        </authorList>
    </citation>
    <scope>NUCLEOTIDE SEQUENCE</scope>
    <source>
        <strain evidence="14">DSM 6220</strain>
    </source>
</reference>
<dbReference type="GO" id="GO:0015886">
    <property type="term" value="P:heme transport"/>
    <property type="evidence" value="ECO:0007669"/>
    <property type="project" value="InterPro"/>
</dbReference>
<dbReference type="RefSeq" id="WP_014402522.1">
    <property type="nucleotide sequence ID" value="NC_017033.1"/>
</dbReference>
<evidence type="ECO:0000256" key="10">
    <source>
        <dbReference type="ARBA" id="ARBA00022989"/>
    </source>
</evidence>
<evidence type="ECO:0000313" key="14">
    <source>
        <dbReference type="EMBL" id="AFC85516.1"/>
    </source>
</evidence>
<comment type="function">
    <text evidence="1 12">Required for the export of heme to the periplasm for the biogenesis of c-type cytochromes.</text>
</comment>
<evidence type="ECO:0000256" key="1">
    <source>
        <dbReference type="ARBA" id="ARBA00002442"/>
    </source>
</evidence>
<dbReference type="AlphaFoldDB" id="H8L380"/>
<keyword evidence="15" id="KW-1185">Reference proteome</keyword>
<dbReference type="GO" id="GO:0005886">
    <property type="term" value="C:plasma membrane"/>
    <property type="evidence" value="ECO:0007669"/>
    <property type="project" value="UniProtKB-SubCell"/>
</dbReference>
<dbReference type="Pfam" id="PF04995">
    <property type="entry name" value="CcmD"/>
    <property type="match status" value="1"/>
</dbReference>
<name>H8L380_FRAAD</name>
<protein>
    <recommendedName>
        <fullName evidence="4 12">Heme exporter protein D</fullName>
    </recommendedName>
</protein>
<proteinExistence type="inferred from homology"/>
<dbReference type="PANTHER" id="PTHR37531:SF1">
    <property type="entry name" value="HEME EXPORTER PROTEIN D"/>
    <property type="match status" value="1"/>
</dbReference>